<dbReference type="InterPro" id="IPR022658">
    <property type="entry name" value="XPA_CS"/>
</dbReference>
<dbReference type="OMA" id="EFGEDTY"/>
<keyword evidence="11" id="KW-0175">Coiled coil</keyword>
<evidence type="ECO:0000256" key="6">
    <source>
        <dbReference type="ARBA" id="ARBA00022833"/>
    </source>
</evidence>
<sequence>MSELPTLTEEQLQRIAANKARALEKLKAKRELKEHEEKKDEKPLKRARWIKSFYEYDLSTLKDSKAGFIVEEDTQKEEKEENRYVAQPYYPPSADPSENPKCKECGSIDLDPVFFNVFHMNLCQICKEKYPEKYSLITKTEAKEDYLLTDPELKDTELLPHWSKPNPHKSTWNDMMLYVREMVEEYAFKKWGGPEGLDAEYERREAQKKAKKEKKFKEKLADLRRRTLTSTKERKRQEGPHKHEFGSTIRDSEGKTVQKCLTCGLVVETEEL</sequence>
<dbReference type="GO" id="GO:0006284">
    <property type="term" value="P:base-excision repair"/>
    <property type="evidence" value="ECO:0007669"/>
    <property type="project" value="TreeGrafter"/>
</dbReference>
<dbReference type="PANTHER" id="PTHR10142">
    <property type="entry name" value="DNA REPAIR PROTEIN COMPLEMENTING XP-A CELLS"/>
    <property type="match status" value="1"/>
</dbReference>
<reference evidence="14 15" key="1">
    <citation type="journal article" date="2016" name="Proc. Natl. Acad. Sci. U.S.A.">
        <title>Lipid metabolic changes in an early divergent fungus govern the establishment of a mutualistic symbiosis with endobacteria.</title>
        <authorList>
            <person name="Lastovetsky O.A."/>
            <person name="Gaspar M.L."/>
            <person name="Mondo S.J."/>
            <person name="LaButti K.M."/>
            <person name="Sandor L."/>
            <person name="Grigoriev I.V."/>
            <person name="Henry S.A."/>
            <person name="Pawlowska T.E."/>
        </authorList>
    </citation>
    <scope>NUCLEOTIDE SEQUENCE [LARGE SCALE GENOMIC DNA]</scope>
    <source>
        <strain evidence="14 15">ATCC 11559</strain>
    </source>
</reference>
<dbReference type="SUPFAM" id="SSF46955">
    <property type="entry name" value="Putative DNA-binding domain"/>
    <property type="match status" value="1"/>
</dbReference>
<feature type="region of interest" description="Disordered" evidence="12">
    <location>
        <begin position="223"/>
        <end position="255"/>
    </location>
</feature>
<evidence type="ECO:0000313" key="14">
    <source>
        <dbReference type="EMBL" id="ORE17417.1"/>
    </source>
</evidence>
<protein>
    <recommendedName>
        <fullName evidence="10">DNA repair protein RAD14</fullName>
    </recommendedName>
</protein>
<dbReference type="GO" id="GO:0008270">
    <property type="term" value="F:zinc ion binding"/>
    <property type="evidence" value="ECO:0007669"/>
    <property type="project" value="UniProtKB-KW"/>
</dbReference>
<dbReference type="GO" id="GO:1901255">
    <property type="term" value="P:nucleotide-excision repair involved in interstrand cross-link repair"/>
    <property type="evidence" value="ECO:0007669"/>
    <property type="project" value="TreeGrafter"/>
</dbReference>
<evidence type="ECO:0000256" key="10">
    <source>
        <dbReference type="ARBA" id="ARBA00072989"/>
    </source>
</evidence>
<comment type="similarity">
    <text evidence="2">Belongs to the XPA family.</text>
</comment>
<keyword evidence="3" id="KW-0479">Metal-binding</keyword>
<dbReference type="GO" id="GO:0000715">
    <property type="term" value="P:nucleotide-excision repair, DNA damage recognition"/>
    <property type="evidence" value="ECO:0007669"/>
    <property type="project" value="TreeGrafter"/>
</dbReference>
<dbReference type="InterPro" id="IPR022656">
    <property type="entry name" value="XPA_C"/>
</dbReference>
<dbReference type="AlphaFoldDB" id="A0A1X0RZI8"/>
<evidence type="ECO:0000256" key="3">
    <source>
        <dbReference type="ARBA" id="ARBA00022723"/>
    </source>
</evidence>
<dbReference type="Gene3D" id="3.90.530.10">
    <property type="entry name" value="XPA C-terminal domain"/>
    <property type="match status" value="1"/>
</dbReference>
<dbReference type="Pfam" id="PF05181">
    <property type="entry name" value="XPA_C"/>
    <property type="match status" value="1"/>
</dbReference>
<evidence type="ECO:0000256" key="9">
    <source>
        <dbReference type="ARBA" id="ARBA00023242"/>
    </source>
</evidence>
<evidence type="ECO:0000256" key="4">
    <source>
        <dbReference type="ARBA" id="ARBA00022763"/>
    </source>
</evidence>
<keyword evidence="7" id="KW-0238">DNA-binding</keyword>
<keyword evidence="4" id="KW-0227">DNA damage</keyword>
<evidence type="ECO:0000256" key="2">
    <source>
        <dbReference type="ARBA" id="ARBA00005548"/>
    </source>
</evidence>
<dbReference type="PANTHER" id="PTHR10142:SF0">
    <property type="entry name" value="DNA REPAIR PROTEIN COMPLEMENTING XP-A CELLS"/>
    <property type="match status" value="1"/>
</dbReference>
<dbReference type="Proteomes" id="UP000242381">
    <property type="component" value="Unassembled WGS sequence"/>
</dbReference>
<name>A0A1X0RZI8_RHIZD</name>
<dbReference type="CDD" id="cd21077">
    <property type="entry name" value="DBD_Rad14"/>
    <property type="match status" value="1"/>
</dbReference>
<feature type="coiled-coil region" evidence="11">
    <location>
        <begin position="9"/>
        <end position="39"/>
    </location>
</feature>
<dbReference type="InterPro" id="IPR037129">
    <property type="entry name" value="XPA_sf"/>
</dbReference>
<keyword evidence="6" id="KW-0862">Zinc</keyword>
<evidence type="ECO:0000313" key="15">
    <source>
        <dbReference type="Proteomes" id="UP000242381"/>
    </source>
</evidence>
<organism evidence="14 15">
    <name type="scientific">Rhizopus microsporus</name>
    <dbReference type="NCBI Taxonomy" id="58291"/>
    <lineage>
        <taxon>Eukaryota</taxon>
        <taxon>Fungi</taxon>
        <taxon>Fungi incertae sedis</taxon>
        <taxon>Mucoromycota</taxon>
        <taxon>Mucoromycotina</taxon>
        <taxon>Mucoromycetes</taxon>
        <taxon>Mucorales</taxon>
        <taxon>Mucorineae</taxon>
        <taxon>Rhizopodaceae</taxon>
        <taxon>Rhizopus</taxon>
    </lineage>
</organism>
<dbReference type="EMBL" id="KV921356">
    <property type="protein sequence ID" value="ORE17417.1"/>
    <property type="molecule type" value="Genomic_DNA"/>
</dbReference>
<gene>
    <name evidence="14" type="ORF">BCV71DRAFT_227548</name>
</gene>
<dbReference type="GO" id="GO:0003684">
    <property type="term" value="F:damaged DNA binding"/>
    <property type="evidence" value="ECO:0007669"/>
    <property type="project" value="InterPro"/>
</dbReference>
<dbReference type="NCBIfam" id="TIGR00598">
    <property type="entry name" value="rad14"/>
    <property type="match status" value="1"/>
</dbReference>
<evidence type="ECO:0000256" key="8">
    <source>
        <dbReference type="ARBA" id="ARBA00023204"/>
    </source>
</evidence>
<dbReference type="PROSITE" id="PS00753">
    <property type="entry name" value="XPA_2"/>
    <property type="match status" value="1"/>
</dbReference>
<evidence type="ECO:0000259" key="13">
    <source>
        <dbReference type="Pfam" id="PF05181"/>
    </source>
</evidence>
<feature type="domain" description="XPA C-terminal" evidence="13">
    <location>
        <begin position="133"/>
        <end position="181"/>
    </location>
</feature>
<proteinExistence type="inferred from homology"/>
<dbReference type="VEuPathDB" id="FungiDB:BCV72DRAFT_220077"/>
<evidence type="ECO:0000256" key="7">
    <source>
        <dbReference type="ARBA" id="ARBA00023125"/>
    </source>
</evidence>
<dbReference type="FunFam" id="3.90.530.10:FF:000003">
    <property type="entry name" value="Dna repair rad14 protein"/>
    <property type="match status" value="1"/>
</dbReference>
<evidence type="ECO:0000256" key="11">
    <source>
        <dbReference type="SAM" id="Coils"/>
    </source>
</evidence>
<dbReference type="InterPro" id="IPR000465">
    <property type="entry name" value="XPA/RAD14"/>
</dbReference>
<keyword evidence="5" id="KW-0863">Zinc-finger</keyword>
<accession>A0A1X0RZI8</accession>
<keyword evidence="9" id="KW-0539">Nucleus</keyword>
<evidence type="ECO:0000256" key="5">
    <source>
        <dbReference type="ARBA" id="ARBA00022771"/>
    </source>
</evidence>
<dbReference type="GO" id="GO:0000110">
    <property type="term" value="C:nucleotide-excision repair factor 1 complex"/>
    <property type="evidence" value="ECO:0007669"/>
    <property type="project" value="TreeGrafter"/>
</dbReference>
<evidence type="ECO:0000256" key="12">
    <source>
        <dbReference type="SAM" id="MobiDB-lite"/>
    </source>
</evidence>
<evidence type="ECO:0000256" key="1">
    <source>
        <dbReference type="ARBA" id="ARBA00004123"/>
    </source>
</evidence>
<comment type="subcellular location">
    <subcellularLocation>
        <location evidence="1">Nucleus</location>
    </subcellularLocation>
</comment>
<dbReference type="InterPro" id="IPR009061">
    <property type="entry name" value="DNA-bd_dom_put_sf"/>
</dbReference>
<dbReference type="GO" id="GO:0070914">
    <property type="term" value="P:UV-damage excision repair"/>
    <property type="evidence" value="ECO:0007669"/>
    <property type="project" value="TreeGrafter"/>
</dbReference>
<keyword evidence="8" id="KW-0234">DNA repair</keyword>